<dbReference type="RefSeq" id="WP_179617849.1">
    <property type="nucleotide sequence ID" value="NZ_JACCBW010000001.1"/>
</dbReference>
<keyword evidence="1" id="KW-0472">Membrane</keyword>
<evidence type="ECO:0000256" key="1">
    <source>
        <dbReference type="SAM" id="Phobius"/>
    </source>
</evidence>
<gene>
    <name evidence="2" type="ORF">F4692_000262</name>
</gene>
<evidence type="ECO:0000313" key="3">
    <source>
        <dbReference type="Proteomes" id="UP000549911"/>
    </source>
</evidence>
<name>A0A7Y9KRU6_9ACTN</name>
<keyword evidence="1" id="KW-0812">Transmembrane</keyword>
<proteinExistence type="predicted"/>
<reference evidence="2 3" key="1">
    <citation type="submission" date="2020-07" db="EMBL/GenBank/DDBJ databases">
        <authorList>
            <person name="Partida-Martinez L."/>
            <person name="Huntemann M."/>
            <person name="Clum A."/>
            <person name="Wang J."/>
            <person name="Palaniappan K."/>
            <person name="Ritter S."/>
            <person name="Chen I.-M."/>
            <person name="Stamatis D."/>
            <person name="Reddy T."/>
            <person name="O'Malley R."/>
            <person name="Daum C."/>
            <person name="Shapiro N."/>
            <person name="Ivanova N."/>
            <person name="Kyrpides N."/>
            <person name="Woyke T."/>
        </authorList>
    </citation>
    <scope>NUCLEOTIDE SEQUENCE [LARGE SCALE GENOMIC DNA]</scope>
    <source>
        <strain evidence="2 3">AT2.17</strain>
    </source>
</reference>
<feature type="transmembrane region" description="Helical" evidence="1">
    <location>
        <begin position="12"/>
        <end position="36"/>
    </location>
</feature>
<keyword evidence="3" id="KW-1185">Reference proteome</keyword>
<evidence type="ECO:0000313" key="2">
    <source>
        <dbReference type="EMBL" id="NYE35158.1"/>
    </source>
</evidence>
<accession>A0A7Y9KRU6</accession>
<dbReference type="Proteomes" id="UP000549911">
    <property type="component" value="Unassembled WGS sequence"/>
</dbReference>
<dbReference type="AlphaFoldDB" id="A0A7Y9KRU6"/>
<protein>
    <submittedName>
        <fullName evidence="2">Uncharacterized protein</fullName>
    </submittedName>
</protein>
<comment type="caution">
    <text evidence="2">The sequence shown here is derived from an EMBL/GenBank/DDBJ whole genome shotgun (WGS) entry which is preliminary data.</text>
</comment>
<keyword evidence="1" id="KW-1133">Transmembrane helix</keyword>
<reference evidence="2 3" key="2">
    <citation type="submission" date="2020-08" db="EMBL/GenBank/DDBJ databases">
        <title>The Agave Microbiome: Exploring the role of microbial communities in plant adaptations to desert environments.</title>
        <authorList>
            <person name="Partida-Martinez L.P."/>
        </authorList>
    </citation>
    <scope>NUCLEOTIDE SEQUENCE [LARGE SCALE GENOMIC DNA]</scope>
    <source>
        <strain evidence="2 3">AT2.17</strain>
    </source>
</reference>
<organism evidence="2 3">
    <name type="scientific">Nocardioides cavernae</name>
    <dbReference type="NCBI Taxonomy" id="1921566"/>
    <lineage>
        <taxon>Bacteria</taxon>
        <taxon>Bacillati</taxon>
        <taxon>Actinomycetota</taxon>
        <taxon>Actinomycetes</taxon>
        <taxon>Propionibacteriales</taxon>
        <taxon>Nocardioidaceae</taxon>
        <taxon>Nocardioides</taxon>
    </lineage>
</organism>
<sequence length="62" mass="6701">MQLLDPTPVLVFLLAVVGLAALASLALVAIALPAALRTTRIERLARRESIPAYYGRLHFVTS</sequence>
<dbReference type="EMBL" id="JACCBW010000001">
    <property type="protein sequence ID" value="NYE35158.1"/>
    <property type="molecule type" value="Genomic_DNA"/>
</dbReference>